<gene>
    <name evidence="3" type="ORF">Thini_2590</name>
</gene>
<sequence precursor="true">MKARYFLLLALIPFLSGPLWADKNPFQGQQAPGTSVPPQLAPAPPNTLMQSQAVQVYSLPDGRYHAEINYQTKADDTRQYAFEGTKTEIRQQLDQSGLPEDRKQAVMQALETNPADLFGNRLGNGFPFGNSLFGGKDPFDDPFFKQELFNQPFFKNSPLNDDFLGKFLQDMMQLQAPSGQPMPFPPIVPAAPQYPATQPGATGDKLWL</sequence>
<dbReference type="OrthoDB" id="9907755at2"/>
<organism evidence="3 4">
    <name type="scientific">Thiothrix nivea (strain ATCC 35100 / DSM 5205 / JP2)</name>
    <dbReference type="NCBI Taxonomy" id="870187"/>
    <lineage>
        <taxon>Bacteria</taxon>
        <taxon>Pseudomonadati</taxon>
        <taxon>Pseudomonadota</taxon>
        <taxon>Gammaproteobacteria</taxon>
        <taxon>Thiotrichales</taxon>
        <taxon>Thiotrichaceae</taxon>
        <taxon>Thiothrix</taxon>
    </lineage>
</organism>
<dbReference type="RefSeq" id="WP_002709042.1">
    <property type="nucleotide sequence ID" value="NZ_JH651384.1"/>
</dbReference>
<reference evidence="4" key="1">
    <citation type="journal article" date="2011" name="Stand. Genomic Sci.">
        <title>Genome sequence of the filamentous, gliding Thiothrix nivea neotype strain (JP2(T)).</title>
        <authorList>
            <person name="Lapidus A."/>
            <person name="Nolan M."/>
            <person name="Lucas S."/>
            <person name="Glavina Del Rio T."/>
            <person name="Tice H."/>
            <person name="Cheng J.F."/>
            <person name="Tapia R."/>
            <person name="Han C."/>
            <person name="Goodwin L."/>
            <person name="Pitluck S."/>
            <person name="Liolios K."/>
            <person name="Pagani I."/>
            <person name="Ivanova N."/>
            <person name="Huntemann M."/>
            <person name="Mavromatis K."/>
            <person name="Mikhailova N."/>
            <person name="Pati A."/>
            <person name="Chen A."/>
            <person name="Palaniappan K."/>
            <person name="Land M."/>
            <person name="Brambilla E.M."/>
            <person name="Rohde M."/>
            <person name="Abt B."/>
            <person name="Verbarg S."/>
            <person name="Goker M."/>
            <person name="Bristow J."/>
            <person name="Eisen J.A."/>
            <person name="Markowitz V."/>
            <person name="Hugenholtz P."/>
            <person name="Kyrpides N.C."/>
            <person name="Klenk H.P."/>
            <person name="Woyke T."/>
        </authorList>
    </citation>
    <scope>NUCLEOTIDE SEQUENCE [LARGE SCALE GENOMIC DNA]</scope>
    <source>
        <strain evidence="4">ATCC 35100 / DSM 5205 / JP2</strain>
    </source>
</reference>
<feature type="compositionally biased region" description="Pro residues" evidence="1">
    <location>
        <begin position="180"/>
        <end position="189"/>
    </location>
</feature>
<dbReference type="Proteomes" id="UP000005317">
    <property type="component" value="Unassembled WGS sequence"/>
</dbReference>
<evidence type="ECO:0000313" key="3">
    <source>
        <dbReference type="EMBL" id="EIJ35130.1"/>
    </source>
</evidence>
<evidence type="ECO:0000256" key="1">
    <source>
        <dbReference type="SAM" id="MobiDB-lite"/>
    </source>
</evidence>
<proteinExistence type="predicted"/>
<dbReference type="AlphaFoldDB" id="A0A656HIC0"/>
<dbReference type="EMBL" id="JH651384">
    <property type="protein sequence ID" value="EIJ35130.1"/>
    <property type="molecule type" value="Genomic_DNA"/>
</dbReference>
<accession>A0A656HIC0</accession>
<feature type="chain" id="PRO_5024863414" evidence="2">
    <location>
        <begin position="22"/>
        <end position="208"/>
    </location>
</feature>
<keyword evidence="4" id="KW-1185">Reference proteome</keyword>
<evidence type="ECO:0000256" key="2">
    <source>
        <dbReference type="SAM" id="SignalP"/>
    </source>
</evidence>
<protein>
    <submittedName>
        <fullName evidence="3">Uncharacterized protein</fullName>
    </submittedName>
</protein>
<keyword evidence="2" id="KW-0732">Signal</keyword>
<feature type="signal peptide" evidence="2">
    <location>
        <begin position="1"/>
        <end position="21"/>
    </location>
</feature>
<feature type="region of interest" description="Disordered" evidence="1">
    <location>
        <begin position="176"/>
        <end position="208"/>
    </location>
</feature>
<name>A0A656HIC0_THINJ</name>
<evidence type="ECO:0000313" key="4">
    <source>
        <dbReference type="Proteomes" id="UP000005317"/>
    </source>
</evidence>